<dbReference type="AlphaFoldDB" id="A0A9N9AY21"/>
<dbReference type="EMBL" id="CAJVPJ010000658">
    <property type="protein sequence ID" value="CAG8546770.1"/>
    <property type="molecule type" value="Genomic_DNA"/>
</dbReference>
<gene>
    <name evidence="1" type="ORF">POCULU_LOCUS4815</name>
</gene>
<organism evidence="1 2">
    <name type="scientific">Paraglomus occultum</name>
    <dbReference type="NCBI Taxonomy" id="144539"/>
    <lineage>
        <taxon>Eukaryota</taxon>
        <taxon>Fungi</taxon>
        <taxon>Fungi incertae sedis</taxon>
        <taxon>Mucoromycota</taxon>
        <taxon>Glomeromycotina</taxon>
        <taxon>Glomeromycetes</taxon>
        <taxon>Paraglomerales</taxon>
        <taxon>Paraglomeraceae</taxon>
        <taxon>Paraglomus</taxon>
    </lineage>
</organism>
<proteinExistence type="predicted"/>
<comment type="caution">
    <text evidence="1">The sequence shown here is derived from an EMBL/GenBank/DDBJ whole genome shotgun (WGS) entry which is preliminary data.</text>
</comment>
<feature type="non-terminal residue" evidence="1">
    <location>
        <position position="56"/>
    </location>
</feature>
<name>A0A9N9AY21_9GLOM</name>
<dbReference type="Proteomes" id="UP000789572">
    <property type="component" value="Unassembled WGS sequence"/>
</dbReference>
<evidence type="ECO:0000313" key="1">
    <source>
        <dbReference type="EMBL" id="CAG8546770.1"/>
    </source>
</evidence>
<accession>A0A9N9AY21</accession>
<evidence type="ECO:0000313" key="2">
    <source>
        <dbReference type="Proteomes" id="UP000789572"/>
    </source>
</evidence>
<sequence>MAFCIVNNSFTKICPRSNCLTDVYREWLAKGVKEGFIKQYTEEDLLDRTLLGHGGY</sequence>
<reference evidence="1" key="1">
    <citation type="submission" date="2021-06" db="EMBL/GenBank/DDBJ databases">
        <authorList>
            <person name="Kallberg Y."/>
            <person name="Tangrot J."/>
            <person name="Rosling A."/>
        </authorList>
    </citation>
    <scope>NUCLEOTIDE SEQUENCE</scope>
    <source>
        <strain evidence="1">IA702</strain>
    </source>
</reference>
<dbReference type="OrthoDB" id="6718656at2759"/>
<keyword evidence="2" id="KW-1185">Reference proteome</keyword>
<protein>
    <submittedName>
        <fullName evidence="1">4645_t:CDS:1</fullName>
    </submittedName>
</protein>